<keyword evidence="3" id="KW-0326">Glycosidase</keyword>
<dbReference type="PANTHER" id="PTHR10066">
    <property type="entry name" value="BETA-GLUCURONIDASE"/>
    <property type="match status" value="1"/>
</dbReference>
<dbReference type="InterPro" id="IPR013783">
    <property type="entry name" value="Ig-like_fold"/>
</dbReference>
<accession>A0A2N5X274</accession>
<sequence>MSIPRMIQQLSRFFTALLIMSLSAQLLQAAESEKESGLMALFGASVPSLPPNAPLMSNLEGREKTSLNGAWNIVVDEHNMGDRGLFGGAYYALPQEQTGMELVEFGFDSRRQLQVPGDWNSQDERLFRYRGVVWYQRAVDLKPEAGKRYFLHFDGVNYNANVYLNGKPLATHRGGYVPFNVEVTDVVVEGSNHLVVRVDASLDESTVPTRDTSDFFKYGGITRDVHLVTVAETFVHQYHVFLEDLQTRQFKAWVQLDGPAAANREVSFMVGKGGVNVSARTDENGRAEVSFKSDLALWSPETPVLHPVTISGEGFGVEDRIGFRSVEVRGAEILLNGEPVYLRGISMHDESFLKSGVAYDRADAEAQLGLIKELNGNFVRLAHYPHNEHTLRAADEMGLMVWSEIPIVSNIDWSNEDTLAVALQQITDNVHRDLNRASIVMWSIANETMPQTAERLAFLQKLAERARSLDLSNRPLAAALVGNVTEEFTAVIKRLVAEMLRDPTLDDPAVHQHLQGMAAQLIDDMDAVLNGEIEVMLEDPLGDVVDVIGYNEYFGWYYAAFLNKMLPVDEATTRHFIFKIMKDIRFRNVFGKPIIISEFGAGAKKGYVSDKGPGMIWSEEYQQRVYEHQLDMLARNEQVKGLSPWILKDFRSALRPLNGIQDIYNRKGLVSEKGERKKAFYVLRDFYAQSASE</sequence>
<gene>
    <name evidence="7" type="ORF">C0039_11280</name>
</gene>
<dbReference type="Gene3D" id="3.20.20.80">
    <property type="entry name" value="Glycosidases"/>
    <property type="match status" value="1"/>
</dbReference>
<dbReference type="GO" id="GO:0019391">
    <property type="term" value="P:glucuronoside catabolic process"/>
    <property type="evidence" value="ECO:0007669"/>
    <property type="project" value="TreeGrafter"/>
</dbReference>
<dbReference type="RefSeq" id="WP_101518106.1">
    <property type="nucleotide sequence ID" value="NZ_PKUS01000012.1"/>
</dbReference>
<dbReference type="PRINTS" id="PR00132">
    <property type="entry name" value="GLHYDRLASE2"/>
</dbReference>
<reference evidence="7 8" key="1">
    <citation type="submission" date="2018-01" db="EMBL/GenBank/DDBJ databases">
        <title>The draft genome sequence of Halioglobus lutimaris HF004.</title>
        <authorList>
            <person name="Du Z.-J."/>
            <person name="Shi M.-J."/>
        </authorList>
    </citation>
    <scope>NUCLEOTIDE SEQUENCE [LARGE SCALE GENOMIC DNA]</scope>
    <source>
        <strain evidence="7 8">HF004</strain>
    </source>
</reference>
<evidence type="ECO:0000313" key="8">
    <source>
        <dbReference type="Proteomes" id="UP000235005"/>
    </source>
</evidence>
<evidence type="ECO:0000259" key="5">
    <source>
        <dbReference type="Pfam" id="PF02836"/>
    </source>
</evidence>
<dbReference type="Pfam" id="PF02836">
    <property type="entry name" value="Glyco_hydro_2_C"/>
    <property type="match status" value="1"/>
</dbReference>
<protein>
    <submittedName>
        <fullName evidence="7">Beta-glucuronidase</fullName>
    </submittedName>
</protein>
<keyword evidence="4" id="KW-0732">Signal</keyword>
<feature type="domain" description="Glycosyl hydrolases family 2 sugar binding" evidence="6">
    <location>
        <begin position="127"/>
        <end position="229"/>
    </location>
</feature>
<dbReference type="SUPFAM" id="SSF49303">
    <property type="entry name" value="beta-Galactosidase/glucuronidase domain"/>
    <property type="match status" value="1"/>
</dbReference>
<dbReference type="Pfam" id="PF02837">
    <property type="entry name" value="Glyco_hydro_2_N"/>
    <property type="match status" value="1"/>
</dbReference>
<dbReference type="GO" id="GO:0030246">
    <property type="term" value="F:carbohydrate binding"/>
    <property type="evidence" value="ECO:0007669"/>
    <property type="project" value="TreeGrafter"/>
</dbReference>
<organism evidence="7 8">
    <name type="scientific">Pseudohalioglobus lutimaris</name>
    <dbReference type="NCBI Taxonomy" id="1737061"/>
    <lineage>
        <taxon>Bacteria</taxon>
        <taxon>Pseudomonadati</taxon>
        <taxon>Pseudomonadota</taxon>
        <taxon>Gammaproteobacteria</taxon>
        <taxon>Cellvibrionales</taxon>
        <taxon>Halieaceae</taxon>
        <taxon>Pseudohalioglobus</taxon>
    </lineage>
</organism>
<dbReference type="AlphaFoldDB" id="A0A2N5X274"/>
<feature type="chain" id="PRO_5014704578" evidence="4">
    <location>
        <begin position="30"/>
        <end position="693"/>
    </location>
</feature>
<evidence type="ECO:0000256" key="2">
    <source>
        <dbReference type="ARBA" id="ARBA00022801"/>
    </source>
</evidence>
<dbReference type="GO" id="GO:0005975">
    <property type="term" value="P:carbohydrate metabolic process"/>
    <property type="evidence" value="ECO:0007669"/>
    <property type="project" value="InterPro"/>
</dbReference>
<evidence type="ECO:0000256" key="4">
    <source>
        <dbReference type="SAM" id="SignalP"/>
    </source>
</evidence>
<dbReference type="Proteomes" id="UP000235005">
    <property type="component" value="Unassembled WGS sequence"/>
</dbReference>
<dbReference type="InterPro" id="IPR017853">
    <property type="entry name" value="GH"/>
</dbReference>
<dbReference type="PANTHER" id="PTHR10066:SF67">
    <property type="entry name" value="BETA-GLUCURONIDASE"/>
    <property type="match status" value="1"/>
</dbReference>
<keyword evidence="8" id="KW-1185">Reference proteome</keyword>
<feature type="signal peptide" evidence="4">
    <location>
        <begin position="1"/>
        <end position="29"/>
    </location>
</feature>
<comment type="similarity">
    <text evidence="1">Belongs to the glycosyl hydrolase 2 family.</text>
</comment>
<feature type="domain" description="Glycoside hydrolase family 2 catalytic" evidence="5">
    <location>
        <begin position="326"/>
        <end position="502"/>
    </location>
</feature>
<proteinExistence type="inferred from homology"/>
<dbReference type="InterPro" id="IPR006104">
    <property type="entry name" value="Glyco_hydro_2_N"/>
</dbReference>
<keyword evidence="2" id="KW-0378">Hydrolase</keyword>
<name>A0A2N5X274_9GAMM</name>
<evidence type="ECO:0000256" key="3">
    <source>
        <dbReference type="ARBA" id="ARBA00023295"/>
    </source>
</evidence>
<dbReference type="InterPro" id="IPR008979">
    <property type="entry name" value="Galactose-bd-like_sf"/>
</dbReference>
<comment type="caution">
    <text evidence="7">The sequence shown here is derived from an EMBL/GenBank/DDBJ whole genome shotgun (WGS) entry which is preliminary data.</text>
</comment>
<dbReference type="Gene3D" id="2.60.40.10">
    <property type="entry name" value="Immunoglobulins"/>
    <property type="match status" value="1"/>
</dbReference>
<dbReference type="InterPro" id="IPR006101">
    <property type="entry name" value="Glyco_hydro_2"/>
</dbReference>
<dbReference type="OrthoDB" id="9758603at2"/>
<dbReference type="GO" id="GO:0004566">
    <property type="term" value="F:beta-glucuronidase activity"/>
    <property type="evidence" value="ECO:0007669"/>
    <property type="project" value="TreeGrafter"/>
</dbReference>
<dbReference type="InterPro" id="IPR006103">
    <property type="entry name" value="Glyco_hydro_2_cat"/>
</dbReference>
<dbReference type="SUPFAM" id="SSF51445">
    <property type="entry name" value="(Trans)glycosidases"/>
    <property type="match status" value="1"/>
</dbReference>
<dbReference type="Gene3D" id="2.60.120.260">
    <property type="entry name" value="Galactose-binding domain-like"/>
    <property type="match status" value="1"/>
</dbReference>
<evidence type="ECO:0000313" key="7">
    <source>
        <dbReference type="EMBL" id="PLW68595.1"/>
    </source>
</evidence>
<evidence type="ECO:0000259" key="6">
    <source>
        <dbReference type="Pfam" id="PF02837"/>
    </source>
</evidence>
<evidence type="ECO:0000256" key="1">
    <source>
        <dbReference type="ARBA" id="ARBA00007401"/>
    </source>
</evidence>
<dbReference type="EMBL" id="PKUS01000012">
    <property type="protein sequence ID" value="PLW68595.1"/>
    <property type="molecule type" value="Genomic_DNA"/>
</dbReference>
<dbReference type="SUPFAM" id="SSF49785">
    <property type="entry name" value="Galactose-binding domain-like"/>
    <property type="match status" value="1"/>
</dbReference>
<dbReference type="InterPro" id="IPR036156">
    <property type="entry name" value="Beta-gal/glucu_dom_sf"/>
</dbReference>